<gene>
    <name evidence="2" type="ORF">PNIG_a1747</name>
</gene>
<dbReference type="PROSITE" id="PS50035">
    <property type="entry name" value="PLD"/>
    <property type="match status" value="2"/>
</dbReference>
<keyword evidence="3" id="KW-1185">Reference proteome</keyword>
<dbReference type="RefSeq" id="WP_167376932.1">
    <property type="nucleotide sequence ID" value="NZ_BJXZ01000002.1"/>
</dbReference>
<dbReference type="CDD" id="cd09113">
    <property type="entry name" value="PLDc_ymdC_like_2"/>
    <property type="match status" value="1"/>
</dbReference>
<dbReference type="InterPro" id="IPR025202">
    <property type="entry name" value="PLD-like_dom"/>
</dbReference>
<evidence type="ECO:0000313" key="2">
    <source>
        <dbReference type="EMBL" id="ASM53854.1"/>
    </source>
</evidence>
<evidence type="ECO:0000259" key="1">
    <source>
        <dbReference type="PROSITE" id="PS50035"/>
    </source>
</evidence>
<dbReference type="Proteomes" id="UP000198329">
    <property type="component" value="Chromosome I"/>
</dbReference>
<dbReference type="GeneID" id="300941513"/>
<dbReference type="EMBL" id="CP011036">
    <property type="protein sequence ID" value="ASM53854.1"/>
    <property type="molecule type" value="Genomic_DNA"/>
</dbReference>
<dbReference type="AlphaFoldDB" id="A0AAC9XXL1"/>
<sequence>MLFGCASYPKVQAEPSSAFSKTQNTSLAKGIALEASKHPASSGFYLLGDGLDAFATRLLLIEKAEMSIDVQYYLFHNDTTAKIFTHYLLRAADRGVRVRMLLDDFGHESQDALFSALVQHPNVSVRLFNPFSNRTLPYVDFLTNFKQINRRMHNKSFIVDNQAAIIGGRNIGDTYFSANIYTNFSDLDVLGVGEFAPRVATAFDLYWNHSLSVAIKYIAPASSAAKLEQVRKQLAKIYTSEQSKAYLRRLESLDIIDNLLRGQLALYWANSELVYDHPDKIMNVSDDNTGYMAPALSNLLNDAHSEALIVSPYFIPGDAGVASLKRWINTGANVTILTNSLSANDVPVVHAGYANYRESLIEAGVKLWELRATVKPKSKPKIKSKDKAKHKKITDLAGSSKASLHAKTMIFDRNTLFVGSMNLDPRSINLNTEIGVVIYSDKMASTAADIFLEELPRHAWRLDVTKTENWWGFNHDLLWLDESITPTKVVSKNSEPEASTWVRFQAWLFGYLPVEHLL</sequence>
<evidence type="ECO:0000313" key="3">
    <source>
        <dbReference type="Proteomes" id="UP000198329"/>
    </source>
</evidence>
<organism evidence="2 3">
    <name type="scientific">Pseudoalteromonas nigrifaciens</name>
    <dbReference type="NCBI Taxonomy" id="28109"/>
    <lineage>
        <taxon>Bacteria</taxon>
        <taxon>Pseudomonadati</taxon>
        <taxon>Pseudomonadota</taxon>
        <taxon>Gammaproteobacteria</taxon>
        <taxon>Alteromonadales</taxon>
        <taxon>Pseudoalteromonadaceae</taxon>
        <taxon>Pseudoalteromonas</taxon>
    </lineage>
</organism>
<feature type="domain" description="PLD phosphodiesterase" evidence="1">
    <location>
        <begin position="148"/>
        <end position="175"/>
    </location>
</feature>
<proteinExistence type="predicted"/>
<dbReference type="Pfam" id="PF13091">
    <property type="entry name" value="PLDc_2"/>
    <property type="match status" value="2"/>
</dbReference>
<protein>
    <recommendedName>
        <fullName evidence="1">PLD phosphodiesterase domain-containing protein</fullName>
    </recommendedName>
</protein>
<reference evidence="2 3" key="1">
    <citation type="submission" date="2015-03" db="EMBL/GenBank/DDBJ databases">
        <authorList>
            <person name="Xie B.-B."/>
            <person name="Rong J.-C."/>
            <person name="Qin Q.-L."/>
            <person name="Zhang Y.-Z."/>
        </authorList>
    </citation>
    <scope>NUCLEOTIDE SEQUENCE [LARGE SCALE GENOMIC DNA]</scope>
    <source>
        <strain evidence="2 3">KMM 661</strain>
    </source>
</reference>
<dbReference type="GO" id="GO:0030572">
    <property type="term" value="F:phosphatidyltransferase activity"/>
    <property type="evidence" value="ECO:0007669"/>
    <property type="project" value="UniProtKB-ARBA"/>
</dbReference>
<dbReference type="SUPFAM" id="SSF56024">
    <property type="entry name" value="Phospholipase D/nuclease"/>
    <property type="match status" value="2"/>
</dbReference>
<feature type="domain" description="PLD phosphodiesterase" evidence="1">
    <location>
        <begin position="400"/>
        <end position="427"/>
    </location>
</feature>
<dbReference type="InterPro" id="IPR001736">
    <property type="entry name" value="PLipase_D/transphosphatidylase"/>
</dbReference>
<dbReference type="PANTHER" id="PTHR21248">
    <property type="entry name" value="CARDIOLIPIN SYNTHASE"/>
    <property type="match status" value="1"/>
</dbReference>
<name>A0AAC9XXL1_9GAMM</name>
<dbReference type="GO" id="GO:0032049">
    <property type="term" value="P:cardiolipin biosynthetic process"/>
    <property type="evidence" value="ECO:0007669"/>
    <property type="project" value="UniProtKB-ARBA"/>
</dbReference>
<dbReference type="SMART" id="SM00155">
    <property type="entry name" value="PLDc"/>
    <property type="match status" value="2"/>
</dbReference>
<dbReference type="Gene3D" id="3.30.870.10">
    <property type="entry name" value="Endonuclease Chain A"/>
    <property type="match status" value="2"/>
</dbReference>
<dbReference type="KEGG" id="png:PNIG_a1747"/>
<accession>A0AAC9XXL1</accession>
<dbReference type="PANTHER" id="PTHR21248:SF12">
    <property type="entry name" value="CARDIOLIPIN SYNTHASE C"/>
    <property type="match status" value="1"/>
</dbReference>
<dbReference type="CDD" id="cd09111">
    <property type="entry name" value="PLDc_ymdC_like_1"/>
    <property type="match status" value="1"/>
</dbReference>